<dbReference type="RefSeq" id="WP_173086326.1">
    <property type="nucleotide sequence ID" value="NZ_BAABJB010000008.1"/>
</dbReference>
<dbReference type="Proteomes" id="UP000482960">
    <property type="component" value="Unassembled WGS sequence"/>
</dbReference>
<organism evidence="1 2">
    <name type="scientific">Phytohabitans rumicis</name>
    <dbReference type="NCBI Taxonomy" id="1076125"/>
    <lineage>
        <taxon>Bacteria</taxon>
        <taxon>Bacillati</taxon>
        <taxon>Actinomycetota</taxon>
        <taxon>Actinomycetes</taxon>
        <taxon>Micromonosporales</taxon>
        <taxon>Micromonosporaceae</taxon>
    </lineage>
</organism>
<protein>
    <submittedName>
        <fullName evidence="1">Enediyne biosynthesis protein</fullName>
    </submittedName>
</protein>
<proteinExistence type="predicted"/>
<comment type="caution">
    <text evidence="1">The sequence shown here is derived from an EMBL/GenBank/DDBJ whole genome shotgun (WGS) entry which is preliminary data.</text>
</comment>
<keyword evidence="2" id="KW-1185">Reference proteome</keyword>
<evidence type="ECO:0000313" key="1">
    <source>
        <dbReference type="EMBL" id="GFJ96559.1"/>
    </source>
</evidence>
<reference evidence="1 2" key="1">
    <citation type="submission" date="2020-03" db="EMBL/GenBank/DDBJ databases">
        <title>Whole genome shotgun sequence of Phytohabitans rumicis NBRC 108638.</title>
        <authorList>
            <person name="Komaki H."/>
            <person name="Tamura T."/>
        </authorList>
    </citation>
    <scope>NUCLEOTIDE SEQUENCE [LARGE SCALE GENOMIC DNA]</scope>
    <source>
        <strain evidence="1 2">NBRC 108638</strain>
    </source>
</reference>
<sequence>MQTTARWGRQCLGGAELSSALRALRRRILTPNTAETRLDVRGFHEKDAASKEVLERVGHTFLAGFSYAAEARTTDDAEMRLEQIATRFRGFAYEGAAMGFAIRDALPFGGGNIAKFLAGRGQAHVYMVYVGVGWAMARLPRMLWSRIAPADPVLRWLALDGYGFHQAYFRTQRYVHERYHHDRFPWPVDGPSWYASRVLDQGVGRAMWFVCGTDPALLAKTIARFPAHRWPDLYAGAGLAATYAGGADESELRALWDAAGDCRPQVAQGAAFGAAARLRAGLMVPHNELAAQVFCGMSATEAAELSERNRPDGPVRGDEPAYEVWRRRIANEFVSIGRC</sequence>
<name>A0A6V8LPI1_9ACTN</name>
<accession>A0A6V8LPI1</accession>
<evidence type="ECO:0000313" key="2">
    <source>
        <dbReference type="Proteomes" id="UP000482960"/>
    </source>
</evidence>
<dbReference type="AlphaFoldDB" id="A0A6V8LPI1"/>
<dbReference type="EMBL" id="BLPG01000002">
    <property type="protein sequence ID" value="GFJ96559.1"/>
    <property type="molecule type" value="Genomic_DNA"/>
</dbReference>
<dbReference type="Pfam" id="PF08012">
    <property type="entry name" value="DUF1702"/>
    <property type="match status" value="1"/>
</dbReference>
<gene>
    <name evidence="1" type="ORF">Prum_102010</name>
</gene>
<reference evidence="1 2" key="2">
    <citation type="submission" date="2020-03" db="EMBL/GenBank/DDBJ databases">
        <authorList>
            <person name="Ichikawa N."/>
            <person name="Kimura A."/>
            <person name="Kitahashi Y."/>
            <person name="Uohara A."/>
        </authorList>
    </citation>
    <scope>NUCLEOTIDE SEQUENCE [LARGE SCALE GENOMIC DNA]</scope>
    <source>
        <strain evidence="1 2">NBRC 108638</strain>
    </source>
</reference>
<dbReference type="InterPro" id="IPR012964">
    <property type="entry name" value="DUF1702"/>
</dbReference>